<sequence length="512" mass="56006">MGAGCSCFRGPAATPGDSKTSADGKIKTVVLLVMENRSFDNMLGFLLRDFKSEYPGVVPGSQTASDFLQGDEFNLIADPNDPKQTVKVPITDNSPYITKADPPHGFAAIRRQVYGTDSSTGPATMSGFATEAESEQAGFAPEVMSAFPTNKIPITAALAREFALCTRWYASLPCSTQPNRFFVHSATSQGAISNVTLDLIKGFPQKTVFESVEESNKSFKIYYQNIPATLFLSNLRSLKYIDNFAPYSSFLKDAKAGKLPNYTVVEQRYFESPFAPANDNHPPHDVRLGEELIKEVYEALRSSPQWEETLFIITYDEHGGLYDHVPPPSTGIPAPDDLIGPSPDFFKFDRLGVRVPTILISPWIPRNTLVGEPKGPTPDSHFEHSSIAATLKKLFNLKSFLTRRDAWAGTFDDVLSLSEPRKDCIVTLPAVPPPDATDRSMPAGEVSAAGCPLHEWQQELVLLAYVLSGQTGPDAPKTCAEVAQRMNTEEACDFVEKAVSTFLQRGQASASQ</sequence>
<name>A0A2R6XK02_MARPO</name>
<evidence type="ECO:0008006" key="4">
    <source>
        <dbReference type="Google" id="ProtNLM"/>
    </source>
</evidence>
<gene>
    <name evidence="2" type="ORF">MARPO_0011s0092</name>
</gene>
<dbReference type="Pfam" id="PF04185">
    <property type="entry name" value="Phosphoesterase"/>
    <property type="match status" value="1"/>
</dbReference>
<organism evidence="2 3">
    <name type="scientific">Marchantia polymorpha</name>
    <name type="common">Common liverwort</name>
    <name type="synonym">Marchantia aquatica</name>
    <dbReference type="NCBI Taxonomy" id="3197"/>
    <lineage>
        <taxon>Eukaryota</taxon>
        <taxon>Viridiplantae</taxon>
        <taxon>Streptophyta</taxon>
        <taxon>Embryophyta</taxon>
        <taxon>Marchantiophyta</taxon>
        <taxon>Marchantiopsida</taxon>
        <taxon>Marchantiidae</taxon>
        <taxon>Marchantiales</taxon>
        <taxon>Marchantiaceae</taxon>
        <taxon>Marchantia</taxon>
    </lineage>
</organism>
<dbReference type="OrthoDB" id="5135119at2759"/>
<dbReference type="Gramene" id="Mp4g11070.1">
    <property type="protein sequence ID" value="Mp4g11070.1.cds"/>
    <property type="gene ID" value="Mp4g11070"/>
</dbReference>
<dbReference type="EMBL" id="KZ772683">
    <property type="protein sequence ID" value="PTQ46412.1"/>
    <property type="molecule type" value="Genomic_DNA"/>
</dbReference>
<dbReference type="OMA" id="IKDIYPF"/>
<dbReference type="InterPro" id="IPR007312">
    <property type="entry name" value="Phosphoesterase"/>
</dbReference>
<dbReference type="AlphaFoldDB" id="A0A2R6XK02"/>
<dbReference type="SUPFAM" id="SSF53649">
    <property type="entry name" value="Alkaline phosphatase-like"/>
    <property type="match status" value="1"/>
</dbReference>
<dbReference type="GO" id="GO:0042578">
    <property type="term" value="F:phosphoric ester hydrolase activity"/>
    <property type="evidence" value="ECO:0007669"/>
    <property type="project" value="UniProtKB-ARBA"/>
</dbReference>
<dbReference type="InterPro" id="IPR017850">
    <property type="entry name" value="Alkaline_phosphatase_core_sf"/>
</dbReference>
<accession>A0A2R6XK02</accession>
<keyword evidence="1" id="KW-0378">Hydrolase</keyword>
<dbReference type="Gene3D" id="3.40.720.10">
    <property type="entry name" value="Alkaline Phosphatase, subunit A"/>
    <property type="match status" value="2"/>
</dbReference>
<keyword evidence="3" id="KW-1185">Reference proteome</keyword>
<dbReference type="PANTHER" id="PTHR31956">
    <property type="entry name" value="NON-SPECIFIC PHOSPHOLIPASE C4-RELATED"/>
    <property type="match status" value="1"/>
</dbReference>
<dbReference type="PANTHER" id="PTHR31956:SF1">
    <property type="entry name" value="NON-SPECIFIC PHOSPHOLIPASE C1"/>
    <property type="match status" value="1"/>
</dbReference>
<proteinExistence type="predicted"/>
<evidence type="ECO:0000256" key="1">
    <source>
        <dbReference type="ARBA" id="ARBA00022801"/>
    </source>
</evidence>
<dbReference type="Proteomes" id="UP000244005">
    <property type="component" value="Unassembled WGS sequence"/>
</dbReference>
<evidence type="ECO:0000313" key="2">
    <source>
        <dbReference type="EMBL" id="PTQ46412.1"/>
    </source>
</evidence>
<protein>
    <recommendedName>
        <fullName evidence="4">Phospholipase C</fullName>
    </recommendedName>
</protein>
<reference evidence="3" key="1">
    <citation type="journal article" date="2017" name="Cell">
        <title>Insights into land plant evolution garnered from the Marchantia polymorpha genome.</title>
        <authorList>
            <person name="Bowman J.L."/>
            <person name="Kohchi T."/>
            <person name="Yamato K.T."/>
            <person name="Jenkins J."/>
            <person name="Shu S."/>
            <person name="Ishizaki K."/>
            <person name="Yamaoka S."/>
            <person name="Nishihama R."/>
            <person name="Nakamura Y."/>
            <person name="Berger F."/>
            <person name="Adam C."/>
            <person name="Aki S.S."/>
            <person name="Althoff F."/>
            <person name="Araki T."/>
            <person name="Arteaga-Vazquez M.A."/>
            <person name="Balasubrmanian S."/>
            <person name="Barry K."/>
            <person name="Bauer D."/>
            <person name="Boehm C.R."/>
            <person name="Briginshaw L."/>
            <person name="Caballero-Perez J."/>
            <person name="Catarino B."/>
            <person name="Chen F."/>
            <person name="Chiyoda S."/>
            <person name="Chovatia M."/>
            <person name="Davies K.M."/>
            <person name="Delmans M."/>
            <person name="Demura T."/>
            <person name="Dierschke T."/>
            <person name="Dolan L."/>
            <person name="Dorantes-Acosta A.E."/>
            <person name="Eklund D.M."/>
            <person name="Florent S.N."/>
            <person name="Flores-Sandoval E."/>
            <person name="Fujiyama A."/>
            <person name="Fukuzawa H."/>
            <person name="Galik B."/>
            <person name="Grimanelli D."/>
            <person name="Grimwood J."/>
            <person name="Grossniklaus U."/>
            <person name="Hamada T."/>
            <person name="Haseloff J."/>
            <person name="Hetherington A.J."/>
            <person name="Higo A."/>
            <person name="Hirakawa Y."/>
            <person name="Hundley H.N."/>
            <person name="Ikeda Y."/>
            <person name="Inoue K."/>
            <person name="Inoue S.I."/>
            <person name="Ishida S."/>
            <person name="Jia Q."/>
            <person name="Kakita M."/>
            <person name="Kanazawa T."/>
            <person name="Kawai Y."/>
            <person name="Kawashima T."/>
            <person name="Kennedy M."/>
            <person name="Kinose K."/>
            <person name="Kinoshita T."/>
            <person name="Kohara Y."/>
            <person name="Koide E."/>
            <person name="Komatsu K."/>
            <person name="Kopischke S."/>
            <person name="Kubo M."/>
            <person name="Kyozuka J."/>
            <person name="Lagercrantz U."/>
            <person name="Lin S.S."/>
            <person name="Lindquist E."/>
            <person name="Lipzen A.M."/>
            <person name="Lu C.W."/>
            <person name="De Luna E."/>
            <person name="Martienssen R.A."/>
            <person name="Minamino N."/>
            <person name="Mizutani M."/>
            <person name="Mizutani M."/>
            <person name="Mochizuki N."/>
            <person name="Monte I."/>
            <person name="Mosher R."/>
            <person name="Nagasaki H."/>
            <person name="Nakagami H."/>
            <person name="Naramoto S."/>
            <person name="Nishitani K."/>
            <person name="Ohtani M."/>
            <person name="Okamoto T."/>
            <person name="Okumura M."/>
            <person name="Phillips J."/>
            <person name="Pollak B."/>
            <person name="Reinders A."/>
            <person name="Rovekamp M."/>
            <person name="Sano R."/>
            <person name="Sawa S."/>
            <person name="Schmid M.W."/>
            <person name="Shirakawa M."/>
            <person name="Solano R."/>
            <person name="Spunde A."/>
            <person name="Suetsugu N."/>
            <person name="Sugano S."/>
            <person name="Sugiyama A."/>
            <person name="Sun R."/>
            <person name="Suzuki Y."/>
            <person name="Takenaka M."/>
            <person name="Takezawa D."/>
            <person name="Tomogane H."/>
            <person name="Tsuzuki M."/>
            <person name="Ueda T."/>
            <person name="Umeda M."/>
            <person name="Ward J.M."/>
            <person name="Watanabe Y."/>
            <person name="Yazaki K."/>
            <person name="Yokoyama R."/>
            <person name="Yoshitake Y."/>
            <person name="Yotsui I."/>
            <person name="Zachgo S."/>
            <person name="Schmutz J."/>
        </authorList>
    </citation>
    <scope>NUCLEOTIDE SEQUENCE [LARGE SCALE GENOMIC DNA]</scope>
    <source>
        <strain evidence="3">Tak-1</strain>
    </source>
</reference>
<evidence type="ECO:0000313" key="3">
    <source>
        <dbReference type="Proteomes" id="UP000244005"/>
    </source>
</evidence>
<dbReference type="GO" id="GO:0009395">
    <property type="term" value="P:phospholipid catabolic process"/>
    <property type="evidence" value="ECO:0000318"/>
    <property type="project" value="GO_Central"/>
</dbReference>